<dbReference type="GO" id="GO:0000390">
    <property type="term" value="P:spliceosomal complex disassembly"/>
    <property type="evidence" value="ECO:0007669"/>
    <property type="project" value="TreeGrafter"/>
</dbReference>
<feature type="domain" description="J" evidence="7">
    <location>
        <begin position="9"/>
        <end position="74"/>
    </location>
</feature>
<comment type="subcellular location">
    <subcellularLocation>
        <location evidence="2">Cytoplasm</location>
    </subcellularLocation>
    <subcellularLocation>
        <location evidence="1">Nucleus</location>
    </subcellularLocation>
</comment>
<dbReference type="EMBL" id="SEOQ01000109">
    <property type="protein sequence ID" value="TFY70321.1"/>
    <property type="molecule type" value="Genomic_DNA"/>
</dbReference>
<dbReference type="Proteomes" id="UP000298327">
    <property type="component" value="Unassembled WGS sequence"/>
</dbReference>
<keyword evidence="4" id="KW-0143">Chaperone</keyword>
<dbReference type="PANTHER" id="PTHR44313">
    <property type="entry name" value="DNAJ HOMOLOG SUBFAMILY C MEMBER 17"/>
    <property type="match status" value="1"/>
</dbReference>
<evidence type="ECO:0000256" key="2">
    <source>
        <dbReference type="ARBA" id="ARBA00004496"/>
    </source>
</evidence>
<dbReference type="SUPFAM" id="SSF46565">
    <property type="entry name" value="Chaperone J-domain"/>
    <property type="match status" value="1"/>
</dbReference>
<comment type="caution">
    <text evidence="8">The sequence shown here is derived from an EMBL/GenBank/DDBJ whole genome shotgun (WGS) entry which is preliminary data.</text>
</comment>
<proteinExistence type="predicted"/>
<dbReference type="InterPro" id="IPR052094">
    <property type="entry name" value="Pre-mRNA-splicing_ERAD"/>
</dbReference>
<dbReference type="SMART" id="SM00271">
    <property type="entry name" value="DnaJ"/>
    <property type="match status" value="1"/>
</dbReference>
<dbReference type="GO" id="GO:0005681">
    <property type="term" value="C:spliceosomal complex"/>
    <property type="evidence" value="ECO:0007669"/>
    <property type="project" value="TreeGrafter"/>
</dbReference>
<evidence type="ECO:0000313" key="8">
    <source>
        <dbReference type="EMBL" id="TFY70321.1"/>
    </source>
</evidence>
<dbReference type="PRINTS" id="PR00625">
    <property type="entry name" value="JDOMAIN"/>
</dbReference>
<dbReference type="InterPro" id="IPR036869">
    <property type="entry name" value="J_dom_sf"/>
</dbReference>
<dbReference type="InterPro" id="IPR001623">
    <property type="entry name" value="DnaJ_domain"/>
</dbReference>
<keyword evidence="3" id="KW-0963">Cytoplasm</keyword>
<dbReference type="Gene3D" id="1.10.287.110">
    <property type="entry name" value="DnaJ domain"/>
    <property type="match status" value="1"/>
</dbReference>
<name>A0A4Y9Z948_9AGAM</name>
<dbReference type="OrthoDB" id="376357at2759"/>
<protein>
    <recommendedName>
        <fullName evidence="7">J domain-containing protein</fullName>
    </recommendedName>
</protein>
<reference evidence="8 9" key="1">
    <citation type="submission" date="2019-02" db="EMBL/GenBank/DDBJ databases">
        <title>Genome sequencing of the rare red list fungi Dentipellis fragilis.</title>
        <authorList>
            <person name="Buettner E."/>
            <person name="Kellner H."/>
        </authorList>
    </citation>
    <scope>NUCLEOTIDE SEQUENCE [LARGE SCALE GENOMIC DNA]</scope>
    <source>
        <strain evidence="8 9">DSM 105465</strain>
    </source>
</reference>
<organism evidence="8 9">
    <name type="scientific">Dentipellis fragilis</name>
    <dbReference type="NCBI Taxonomy" id="205917"/>
    <lineage>
        <taxon>Eukaryota</taxon>
        <taxon>Fungi</taxon>
        <taxon>Dikarya</taxon>
        <taxon>Basidiomycota</taxon>
        <taxon>Agaricomycotina</taxon>
        <taxon>Agaricomycetes</taxon>
        <taxon>Russulales</taxon>
        <taxon>Hericiaceae</taxon>
        <taxon>Dentipellis</taxon>
    </lineage>
</organism>
<keyword evidence="5" id="KW-0539">Nucleus</keyword>
<evidence type="ECO:0000259" key="7">
    <source>
        <dbReference type="PROSITE" id="PS50076"/>
    </source>
</evidence>
<dbReference type="Pfam" id="PF00226">
    <property type="entry name" value="DnaJ"/>
    <property type="match status" value="1"/>
</dbReference>
<accession>A0A4Y9Z948</accession>
<feature type="region of interest" description="Disordered" evidence="6">
    <location>
        <begin position="273"/>
        <end position="335"/>
    </location>
</feature>
<feature type="region of interest" description="Disordered" evidence="6">
    <location>
        <begin position="113"/>
        <end position="156"/>
    </location>
</feature>
<dbReference type="CDD" id="cd06257">
    <property type="entry name" value="DnaJ"/>
    <property type="match status" value="1"/>
</dbReference>
<keyword evidence="9" id="KW-1185">Reference proteome</keyword>
<evidence type="ECO:0000256" key="6">
    <source>
        <dbReference type="SAM" id="MobiDB-lite"/>
    </source>
</evidence>
<sequence>MSASEEEPNPYELLQVTLEATEADIKTAYRQRSLKLHPDRNRNDPDAGRKFHELNQAYELLLDPLRRLALDAKQRLKEARKTRFASYDAKRKNMVEELEERERAFKKAKVEKAQEERARERETEQIREEGRRLREEREKELKRREEEAEKAEARMREELEPPALGQLDTTIRVKYPLSKYPTLTTAAALSAFLARFGATDTDSIVLSMKRPKKSPDKPPKFATALVPFHKIGDAFAAVCSQGRDGLEDFDVGWAEGQVPAILGWLKKMGKLGPGSTNGRVQSPSRKETNAGAPAGILPQESESKPTSSTAFSSFPASFPDFSDDTRSVPEPVSAPGLDFEAFTLMRLRQAERERLEREIREQEANES</sequence>
<gene>
    <name evidence="8" type="ORF">EVG20_g2685</name>
</gene>
<evidence type="ECO:0000256" key="4">
    <source>
        <dbReference type="ARBA" id="ARBA00023186"/>
    </source>
</evidence>
<evidence type="ECO:0000256" key="1">
    <source>
        <dbReference type="ARBA" id="ARBA00004123"/>
    </source>
</evidence>
<evidence type="ECO:0000256" key="5">
    <source>
        <dbReference type="ARBA" id="ARBA00023242"/>
    </source>
</evidence>
<dbReference type="PROSITE" id="PS50076">
    <property type="entry name" value="DNAJ_2"/>
    <property type="match status" value="1"/>
</dbReference>
<dbReference type="STRING" id="205917.A0A4Y9Z948"/>
<feature type="compositionally biased region" description="Low complexity" evidence="6">
    <location>
        <begin position="305"/>
        <end position="320"/>
    </location>
</feature>
<dbReference type="GO" id="GO:0005737">
    <property type="term" value="C:cytoplasm"/>
    <property type="evidence" value="ECO:0007669"/>
    <property type="project" value="UniProtKB-SubCell"/>
</dbReference>
<evidence type="ECO:0000313" key="9">
    <source>
        <dbReference type="Proteomes" id="UP000298327"/>
    </source>
</evidence>
<evidence type="ECO:0000256" key="3">
    <source>
        <dbReference type="ARBA" id="ARBA00022490"/>
    </source>
</evidence>
<feature type="compositionally biased region" description="Polar residues" evidence="6">
    <location>
        <begin position="274"/>
        <end position="283"/>
    </location>
</feature>
<dbReference type="PANTHER" id="PTHR44313:SF1">
    <property type="entry name" value="DNAJ HOMOLOG SUBFAMILY C MEMBER 17"/>
    <property type="match status" value="1"/>
</dbReference>
<dbReference type="AlphaFoldDB" id="A0A4Y9Z948"/>